<proteinExistence type="predicted"/>
<name>A0A246BDN2_9DEIO</name>
<reference evidence="1 3" key="1">
    <citation type="submission" date="2017-05" db="EMBL/GenBank/DDBJ databases">
        <title>De novo genome assembly of Deniococcus indicus strain DR1.</title>
        <authorList>
            <person name="Chauhan D."/>
            <person name="Yennamalli R.M."/>
            <person name="Priyadarshini R."/>
        </authorList>
    </citation>
    <scope>NUCLEOTIDE SEQUENCE [LARGE SCALE GENOMIC DNA]</scope>
    <source>
        <strain evidence="1 3">DR1</strain>
    </source>
</reference>
<evidence type="ECO:0000313" key="3">
    <source>
        <dbReference type="Proteomes" id="UP000197208"/>
    </source>
</evidence>
<dbReference type="RefSeq" id="WP_088250294.1">
    <property type="nucleotide sequence ID" value="NZ_NHMK01000035.1"/>
</dbReference>
<protein>
    <submittedName>
        <fullName evidence="1">Uncharacterized protein</fullName>
    </submittedName>
</protein>
<accession>A0A246BDN2</accession>
<evidence type="ECO:0000313" key="2">
    <source>
        <dbReference type="EMBL" id="OWL93440.1"/>
    </source>
</evidence>
<dbReference type="Proteomes" id="UP000197208">
    <property type="component" value="Unassembled WGS sequence"/>
</dbReference>
<gene>
    <name evidence="2" type="ORF">CBQ26_19615</name>
    <name evidence="1" type="ORF">CBQ26_20865</name>
</gene>
<comment type="caution">
    <text evidence="1">The sequence shown here is derived from an EMBL/GenBank/DDBJ whole genome shotgun (WGS) entry which is preliminary data.</text>
</comment>
<dbReference type="EMBL" id="NHMK01000039">
    <property type="protein sequence ID" value="OWL93187.1"/>
    <property type="molecule type" value="Genomic_DNA"/>
</dbReference>
<keyword evidence="3" id="KW-1185">Reference proteome</keyword>
<dbReference type="EMBL" id="NHMK01000035">
    <property type="protein sequence ID" value="OWL93440.1"/>
    <property type="molecule type" value="Genomic_DNA"/>
</dbReference>
<evidence type="ECO:0000313" key="1">
    <source>
        <dbReference type="EMBL" id="OWL93187.1"/>
    </source>
</evidence>
<organism evidence="1 3">
    <name type="scientific">Deinococcus indicus</name>
    <dbReference type="NCBI Taxonomy" id="223556"/>
    <lineage>
        <taxon>Bacteria</taxon>
        <taxon>Thermotogati</taxon>
        <taxon>Deinococcota</taxon>
        <taxon>Deinococci</taxon>
        <taxon>Deinococcales</taxon>
        <taxon>Deinococcaceae</taxon>
        <taxon>Deinococcus</taxon>
    </lineage>
</organism>
<sequence>MIYASSPPPNTAEVTLTAPDRAAALESLLKTGLHTLAQRTAPGDPTLSARIPAHLLQVTRVLHDQPGPDGHTVRAQVALPYGLLERAALHARPDLTLRPLHVRCTDHTPGAARQALERALTDVGFTVTPSPHPAALTLHGEAWVQPHGTLHVTCVAAAQVQFGCPDSPP</sequence>
<dbReference type="AlphaFoldDB" id="A0A246BDN2"/>
<dbReference type="OrthoDB" id="9943699at2"/>